<evidence type="ECO:0008006" key="9">
    <source>
        <dbReference type="Google" id="ProtNLM"/>
    </source>
</evidence>
<feature type="transmembrane region" description="Helical" evidence="6">
    <location>
        <begin position="244"/>
        <end position="264"/>
    </location>
</feature>
<evidence type="ECO:0000256" key="3">
    <source>
        <dbReference type="ARBA" id="ARBA00022692"/>
    </source>
</evidence>
<evidence type="ECO:0000256" key="5">
    <source>
        <dbReference type="ARBA" id="ARBA00023136"/>
    </source>
</evidence>
<feature type="transmembrane region" description="Helical" evidence="6">
    <location>
        <begin position="214"/>
        <end position="232"/>
    </location>
</feature>
<dbReference type="InterPro" id="IPR008217">
    <property type="entry name" value="Ccc1_fam"/>
</dbReference>
<keyword evidence="5 6" id="KW-0472">Membrane</keyword>
<reference evidence="7 8" key="1">
    <citation type="journal article" date="2024" name="Science">
        <title>Giant polyketide synthase enzymes in the biosynthesis of giant marine polyether toxins.</title>
        <authorList>
            <person name="Fallon T.R."/>
            <person name="Shende V.V."/>
            <person name="Wierzbicki I.H."/>
            <person name="Pendleton A.L."/>
            <person name="Watervoot N.F."/>
            <person name="Auber R.P."/>
            <person name="Gonzalez D.J."/>
            <person name="Wisecaver J.H."/>
            <person name="Moore B.S."/>
        </authorList>
    </citation>
    <scope>NUCLEOTIDE SEQUENCE [LARGE SCALE GENOMIC DNA]</scope>
    <source>
        <strain evidence="7 8">12B1</strain>
    </source>
</reference>
<gene>
    <name evidence="7" type="ORF">AB1Y20_013678</name>
</gene>
<evidence type="ECO:0000313" key="8">
    <source>
        <dbReference type="Proteomes" id="UP001515480"/>
    </source>
</evidence>
<comment type="caution">
    <text evidence="7">The sequence shown here is derived from an EMBL/GenBank/DDBJ whole genome shotgun (WGS) entry which is preliminary data.</text>
</comment>
<comment type="subcellular location">
    <subcellularLocation>
        <location evidence="1">Endomembrane system</location>
        <topology evidence="1">Multi-pass membrane protein</topology>
    </subcellularLocation>
</comment>
<feature type="transmembrane region" description="Helical" evidence="6">
    <location>
        <begin position="184"/>
        <end position="208"/>
    </location>
</feature>
<dbReference type="GO" id="GO:0030026">
    <property type="term" value="P:intracellular manganese ion homeostasis"/>
    <property type="evidence" value="ECO:0007669"/>
    <property type="project" value="InterPro"/>
</dbReference>
<evidence type="ECO:0000313" key="7">
    <source>
        <dbReference type="EMBL" id="KAL1499167.1"/>
    </source>
</evidence>
<organism evidence="7 8">
    <name type="scientific">Prymnesium parvum</name>
    <name type="common">Toxic golden alga</name>
    <dbReference type="NCBI Taxonomy" id="97485"/>
    <lineage>
        <taxon>Eukaryota</taxon>
        <taxon>Haptista</taxon>
        <taxon>Haptophyta</taxon>
        <taxon>Prymnesiophyceae</taxon>
        <taxon>Prymnesiales</taxon>
        <taxon>Prymnesiaceae</taxon>
        <taxon>Prymnesium</taxon>
    </lineage>
</organism>
<comment type="similarity">
    <text evidence="2">Belongs to the CCC1 family.</text>
</comment>
<name>A0AB34IIW5_PRYPA</name>
<accession>A0AB34IIW5</accession>
<evidence type="ECO:0000256" key="1">
    <source>
        <dbReference type="ARBA" id="ARBA00004127"/>
    </source>
</evidence>
<dbReference type="PANTHER" id="PTHR31851">
    <property type="entry name" value="FE(2+)/MN(2+) TRANSPORTER PCL1"/>
    <property type="match status" value="1"/>
</dbReference>
<keyword evidence="8" id="KW-1185">Reference proteome</keyword>
<sequence length="283" mass="30453">MLSEPLMRDLAAARDAYSKGSVDASRAAHQQGGQAHESHLEAGGRIKSIVFGGLDGILTSFAIIAGAVGAHIGTSGLLAMGVSNVLADALSMSVGEFLSTRSYNKYVRKELERETWELDNYPEGEVQEMVALFESRGMSHMDATTVISIMAKYKTFFLNIMMTEELALPVPDDDDNAESLKEAAAMFIAFSGFGMLPIMGFVIVPLIVPGLDDHTLFLCACAITGFALFGLGAFKAHFSDKRHLWSGVETVLLGGCCAAIAFMLGRLVDSFWREGSGALRHML</sequence>
<feature type="transmembrane region" description="Helical" evidence="6">
    <location>
        <begin position="49"/>
        <end position="72"/>
    </location>
</feature>
<evidence type="ECO:0000256" key="2">
    <source>
        <dbReference type="ARBA" id="ARBA00007049"/>
    </source>
</evidence>
<keyword evidence="4 6" id="KW-1133">Transmembrane helix</keyword>
<proteinExistence type="inferred from homology"/>
<dbReference type="GO" id="GO:0012505">
    <property type="term" value="C:endomembrane system"/>
    <property type="evidence" value="ECO:0007669"/>
    <property type="project" value="UniProtKB-SubCell"/>
</dbReference>
<dbReference type="AlphaFoldDB" id="A0AB34IIW5"/>
<dbReference type="GO" id="GO:0005384">
    <property type="term" value="F:manganese ion transmembrane transporter activity"/>
    <property type="evidence" value="ECO:0007669"/>
    <property type="project" value="InterPro"/>
</dbReference>
<dbReference type="EMBL" id="JBGBPQ010000026">
    <property type="protein sequence ID" value="KAL1499167.1"/>
    <property type="molecule type" value="Genomic_DNA"/>
</dbReference>
<keyword evidence="3 6" id="KW-0812">Transmembrane</keyword>
<feature type="transmembrane region" description="Helical" evidence="6">
    <location>
        <begin position="78"/>
        <end position="99"/>
    </location>
</feature>
<evidence type="ECO:0000256" key="6">
    <source>
        <dbReference type="SAM" id="Phobius"/>
    </source>
</evidence>
<dbReference type="Proteomes" id="UP001515480">
    <property type="component" value="Unassembled WGS sequence"/>
</dbReference>
<protein>
    <recommendedName>
        <fullName evidence="9">Vacuolar iron transporter 1</fullName>
    </recommendedName>
</protein>
<dbReference type="Pfam" id="PF01988">
    <property type="entry name" value="VIT1"/>
    <property type="match status" value="1"/>
</dbReference>
<evidence type="ECO:0000256" key="4">
    <source>
        <dbReference type="ARBA" id="ARBA00022989"/>
    </source>
</evidence>